<feature type="compositionally biased region" description="Acidic residues" evidence="21">
    <location>
        <begin position="881"/>
        <end position="899"/>
    </location>
</feature>
<dbReference type="InterPro" id="IPR037099">
    <property type="entry name" value="Fum_R/Succ_DH_flav-like_C_sf"/>
</dbReference>
<sequence>MASGAPESQQAKTVSNGHAISGQLPLRTASSSASKPSAAEAAATTKFPAQTLTGKQEHYLKRELVSEQVKWEISELNSPTALRRFGAPFRSEFGEISPLDSELPILRYIFVHHVREFPFLDKAKEKEFWQDKLQVFLESFASKGISSSEDRLEETKRRKLASKAQKLVELMMVSGVGTSSGFEERIRFSELELVDANAIDTGVLSTMPEGNYLNGWDVNVAGVRITSIKRNIRYHKHAEFLLRVKRKGGVEHFVGRRYGDFARLHKRLRTELPGKVLPPLPKKNKSSTTTTVLGGLGGGNDSEVSSISSVSTQQVPISATNGAAQGESGQKMLSVKGSTSSRSESPRPSTDGKPPSPAMLSPRVPENVLLLRESQRISLRAFLRTLLHNPHIAKTKAMEDFLTKDTITLKDEDVEDIIKRIHVDEKRMEEQKQFYEIARKRAAELDVFRRDIIERNGLTMLFKEIKEKQTIQDLSIQYQKFAEWLRIEVAATIYHLFLAEDNSPELFAQAKRIHSLIPYTIIKNVIRVANPAAVMSNVLDIFLAQPFGARSLMQRIFSLTLHDGIRNYQRSIDALGVKIGDPVFVEKLRKFTDVEEPVKFAIREEAISDEIDIIVVILRSDLIEPSLNAEQVGRLYNAYVAFNSAVENVDEELKQGAQLFSHLKQLMKLYIRQRDKVMMLNLIEEPVTLQLLRDLFTIFYEPLVRVYKSANVYNSVTDFAVFMDDLTQVVDRCRDQDASADPNQTVQAFIDLCQRHEQNFYKFVHEVHTHDNGLFTQLMGWIEGILEFLRKGPKNGTLDVNALFEGATSTGTINKEKAIDEINRLISWQEARKKWHQDKTRQKMAAEGTAGVGAELVPGALSFKSSDFGLDEMDLEDMAYDELSDSEAEQEAEEEMEPIEAERSRRAKKQDRLRRNAGEPTKPDVSEVHKLRDNFLVMLRMVLADFRVPIAGLSLPHDRLRSSYANNASPAATARVIANSPLRAKEASPFLSTKYPVIDHEYDAIVVGAGGSGLRAAFGLAEAGFKTACISKLFPTRSHTVAAQGGINAALGNMHEDDWRWHMYDTVKGSDWLGDQDAIHYMTREAPASIVELENYGCPFSRTEDGKIYQRAFGGQSQKFGKGGQAYRCCAAADRTGHALLHTLYGQSLRHNTNYFIEYFAIDLIMEDGECRGVLAYNQEDGTLHRFLATNTVLATGGYGRAYFSCTSAHTCTGDGMAMVARAGLPNQDLEFVQFHPTGIYGAGCLITEGARGEGGYLLNSEGERFMERYAPTAKDLASRDVVSRSMTLEIREGRGVGPEKDHLYLQLSHLPAEILAERLPGISETAGIFSGVDVRSQPIPVLPTVHYNMGGIPTRYTGEVLTVDEKGQDVVVPGLFACGEAACVSVHGANRLGANSLLDLVVFGRAVSHTIRDNFTPGAAHKPISADAGAESIEVLDQIRTSDGPKTTAEIRLAMQKTMQRDVSVFRTQESLDEGVQKITEVDQTFSQVGIKDRSMIWNSDLVETLELRNLLTCATQTAVSAAARKESRGAHAREDFPERDDVNWMKHTLSFQKKPHGKVDLSYRRVIGTTLDENECKAVPPSSVCTRRVELGVM</sequence>
<dbReference type="GO" id="GO:0008177">
    <property type="term" value="F:succinate dehydrogenase (quinone) activity"/>
    <property type="evidence" value="ECO:0007669"/>
    <property type="project" value="UniProtKB-EC"/>
</dbReference>
<evidence type="ECO:0000256" key="18">
    <source>
        <dbReference type="PIRSR" id="PIRSR611281-3"/>
    </source>
</evidence>
<dbReference type="SMART" id="SM00312">
    <property type="entry name" value="PX"/>
    <property type="match status" value="1"/>
</dbReference>
<keyword evidence="10 20" id="KW-0249">Electron transport</keyword>
<dbReference type="PANTHER" id="PTHR11632:SF51">
    <property type="entry name" value="SUCCINATE DEHYDROGENASE [UBIQUINONE] FLAVOPROTEIN SUBUNIT, MITOCHONDRIAL"/>
    <property type="match status" value="1"/>
</dbReference>
<dbReference type="SUPFAM" id="SSF51905">
    <property type="entry name" value="FAD/NAD(P)-binding domain"/>
    <property type="match status" value="1"/>
</dbReference>
<dbReference type="InterPro" id="IPR024555">
    <property type="entry name" value="PX-associated"/>
</dbReference>
<dbReference type="Pfam" id="PF02910">
    <property type="entry name" value="Succ_DH_flav_C"/>
    <property type="match status" value="1"/>
</dbReference>
<keyword evidence="4 20" id="KW-0813">Transport</keyword>
<feature type="active site" description="Proton acceptor" evidence="16">
    <location>
        <position position="1280"/>
    </location>
</feature>
<dbReference type="EMBL" id="JAUEPO010000001">
    <property type="protein sequence ID" value="KAK3336795.1"/>
    <property type="molecule type" value="Genomic_DNA"/>
</dbReference>
<name>A0AAE0J589_9PEZI</name>
<evidence type="ECO:0000256" key="4">
    <source>
        <dbReference type="ARBA" id="ARBA00022448"/>
    </source>
</evidence>
<feature type="binding site" evidence="17">
    <location>
        <position position="1347"/>
    </location>
    <ligand>
        <name>substrate</name>
    </ligand>
</feature>
<reference evidence="23" key="2">
    <citation type="submission" date="2023-06" db="EMBL/GenBank/DDBJ databases">
        <authorList>
            <consortium name="Lawrence Berkeley National Laboratory"/>
            <person name="Haridas S."/>
            <person name="Hensen N."/>
            <person name="Bonometti L."/>
            <person name="Westerberg I."/>
            <person name="Brannstrom I.O."/>
            <person name="Guillou S."/>
            <person name="Cros-Aarteil S."/>
            <person name="Calhoun S."/>
            <person name="Kuo A."/>
            <person name="Mondo S."/>
            <person name="Pangilinan J."/>
            <person name="Riley R."/>
            <person name="Labutti K."/>
            <person name="Andreopoulos B."/>
            <person name="Lipzen A."/>
            <person name="Chen C."/>
            <person name="Yanf M."/>
            <person name="Daum C."/>
            <person name="Ng V."/>
            <person name="Clum A."/>
            <person name="Steindorff A."/>
            <person name="Ohm R."/>
            <person name="Martin F."/>
            <person name="Silar P."/>
            <person name="Natvig D."/>
            <person name="Lalanne C."/>
            <person name="Gautier V."/>
            <person name="Ament-Velasquez S.L."/>
            <person name="Kruys A."/>
            <person name="Hutchinson M.I."/>
            <person name="Powell A.J."/>
            <person name="Barry K."/>
            <person name="Miller A.N."/>
            <person name="Grigoriev I.V."/>
            <person name="Debuchy R."/>
            <person name="Gladieux P."/>
            <person name="Thoren M.H."/>
            <person name="Johannesson H."/>
        </authorList>
    </citation>
    <scope>NUCLEOTIDE SEQUENCE</scope>
    <source>
        <strain evidence="23">SMH4131-1</strain>
    </source>
</reference>
<dbReference type="GO" id="GO:0006099">
    <property type="term" value="P:tricarboxylic acid cycle"/>
    <property type="evidence" value="ECO:0007669"/>
    <property type="project" value="UniProtKB-KW"/>
</dbReference>
<feature type="domain" description="PX" evidence="22">
    <location>
        <begin position="218"/>
        <end position="409"/>
    </location>
</feature>
<keyword evidence="24" id="KW-1185">Reference proteome</keyword>
<dbReference type="InterPro" id="IPR003953">
    <property type="entry name" value="FAD-dep_OxRdtase_2_FAD-bd"/>
</dbReference>
<dbReference type="Pfam" id="PF00787">
    <property type="entry name" value="PX"/>
    <property type="match status" value="1"/>
</dbReference>
<dbReference type="Gene3D" id="3.50.50.60">
    <property type="entry name" value="FAD/NAD(P)-binding domain"/>
    <property type="match status" value="1"/>
</dbReference>
<dbReference type="InterPro" id="IPR003952">
    <property type="entry name" value="FRD_SDH_FAD_BS"/>
</dbReference>
<proteinExistence type="inferred from homology"/>
<dbReference type="Pfam" id="PF12828">
    <property type="entry name" value="PXB"/>
    <property type="match status" value="1"/>
</dbReference>
<dbReference type="GO" id="GO:0050660">
    <property type="term" value="F:flavin adenine dinucleotide binding"/>
    <property type="evidence" value="ECO:0007669"/>
    <property type="project" value="InterPro"/>
</dbReference>
<dbReference type="Gene3D" id="4.10.80.40">
    <property type="entry name" value="succinate dehydrogenase protein domain"/>
    <property type="match status" value="1"/>
</dbReference>
<protein>
    <recommendedName>
        <fullName evidence="20">Succinate dehydrogenase [ubiquinone] flavoprotein subunit, mitochondrial</fullName>
        <ecNumber evidence="20">1.3.5.1</ecNumber>
    </recommendedName>
</protein>
<evidence type="ECO:0000256" key="10">
    <source>
        <dbReference type="ARBA" id="ARBA00022982"/>
    </source>
</evidence>
<dbReference type="NCBIfam" id="TIGR01812">
    <property type="entry name" value="sdhA_frdA_Gneg"/>
    <property type="match status" value="1"/>
</dbReference>
<dbReference type="PANTHER" id="PTHR11632">
    <property type="entry name" value="SUCCINATE DEHYDROGENASE 2 FLAVOPROTEIN SUBUNIT"/>
    <property type="match status" value="1"/>
</dbReference>
<dbReference type="FunFam" id="1.20.58.100:FF:000001">
    <property type="entry name" value="Succinate dehydrogenase flavoprotein subunit (SdhA)"/>
    <property type="match status" value="1"/>
</dbReference>
<evidence type="ECO:0000313" key="24">
    <source>
        <dbReference type="Proteomes" id="UP001286456"/>
    </source>
</evidence>
<feature type="region of interest" description="Disordered" evidence="21">
    <location>
        <begin position="273"/>
        <end position="362"/>
    </location>
</feature>
<feature type="region of interest" description="Disordered" evidence="21">
    <location>
        <begin position="26"/>
        <end position="45"/>
    </location>
</feature>
<keyword evidence="6 18" id="KW-0285">Flavoprotein</keyword>
<evidence type="ECO:0000313" key="23">
    <source>
        <dbReference type="EMBL" id="KAK3336795.1"/>
    </source>
</evidence>
<dbReference type="InterPro" id="IPR036188">
    <property type="entry name" value="FAD/NAD-bd_sf"/>
</dbReference>
<feature type="binding site" evidence="18">
    <location>
        <position position="1381"/>
    </location>
    <ligand>
        <name>FAD</name>
        <dbReference type="ChEBI" id="CHEBI:57692"/>
    </ligand>
</feature>
<evidence type="ECO:0000256" key="19">
    <source>
        <dbReference type="PIRSR" id="PIRSR611281-4"/>
    </source>
</evidence>
<comment type="cofactor">
    <cofactor evidence="18">
        <name>FAD</name>
        <dbReference type="ChEBI" id="CHEBI:57692"/>
    </cofactor>
    <text evidence="18">Flavinylated by SdhE, about 5% flavinylation occurs in the absence of SdhE.</text>
</comment>
<dbReference type="InterPro" id="IPR015939">
    <property type="entry name" value="Fum_Rdtase/Succ_DH_flav-like_C"/>
</dbReference>
<keyword evidence="13 20" id="KW-0472">Membrane</keyword>
<dbReference type="InterPro" id="IPR001683">
    <property type="entry name" value="PX_dom"/>
</dbReference>
<reference evidence="23" key="1">
    <citation type="journal article" date="2023" name="Mol. Phylogenet. Evol.">
        <title>Genome-scale phylogeny and comparative genomics of the fungal order Sordariales.</title>
        <authorList>
            <person name="Hensen N."/>
            <person name="Bonometti L."/>
            <person name="Westerberg I."/>
            <person name="Brannstrom I.O."/>
            <person name="Guillou S."/>
            <person name="Cros-Aarteil S."/>
            <person name="Calhoun S."/>
            <person name="Haridas S."/>
            <person name="Kuo A."/>
            <person name="Mondo S."/>
            <person name="Pangilinan J."/>
            <person name="Riley R."/>
            <person name="LaButti K."/>
            <person name="Andreopoulos B."/>
            <person name="Lipzen A."/>
            <person name="Chen C."/>
            <person name="Yan M."/>
            <person name="Daum C."/>
            <person name="Ng V."/>
            <person name="Clum A."/>
            <person name="Steindorff A."/>
            <person name="Ohm R.A."/>
            <person name="Martin F."/>
            <person name="Silar P."/>
            <person name="Natvig D.O."/>
            <person name="Lalanne C."/>
            <person name="Gautier V."/>
            <person name="Ament-Velasquez S.L."/>
            <person name="Kruys A."/>
            <person name="Hutchinson M.I."/>
            <person name="Powell A.J."/>
            <person name="Barry K."/>
            <person name="Miller A.N."/>
            <person name="Grigoriev I.V."/>
            <person name="Debuchy R."/>
            <person name="Gladieux P."/>
            <person name="Hiltunen Thoren M."/>
            <person name="Johannesson H."/>
        </authorList>
    </citation>
    <scope>NUCLEOTIDE SEQUENCE</scope>
    <source>
        <strain evidence="23">SMH4131-1</strain>
    </source>
</reference>
<dbReference type="FunFam" id="3.50.50.60:FF:000482">
    <property type="entry name" value="Succinate dehydrogenase complex, subunit A, flavoprotein (Fp)"/>
    <property type="match status" value="1"/>
</dbReference>
<evidence type="ECO:0000256" key="12">
    <source>
        <dbReference type="ARBA" id="ARBA00023128"/>
    </source>
</evidence>
<dbReference type="SUPFAM" id="SSF46977">
    <property type="entry name" value="Succinate dehydrogenase/fumarate reductase flavoprotein C-terminal domain"/>
    <property type="match status" value="1"/>
</dbReference>
<feature type="binding site" evidence="18">
    <location>
        <begin position="1397"/>
        <end position="1398"/>
    </location>
    <ligand>
        <name>FAD</name>
        <dbReference type="ChEBI" id="CHEBI:57692"/>
    </ligand>
</feature>
<dbReference type="Pfam" id="PF12825">
    <property type="entry name" value="DUF3818"/>
    <property type="match status" value="1"/>
</dbReference>
<dbReference type="CDD" id="cd06869">
    <property type="entry name" value="PX_UP2_fungi"/>
    <property type="match status" value="1"/>
</dbReference>
<dbReference type="Gene3D" id="1.20.58.100">
    <property type="entry name" value="Fumarate reductase/succinate dehydrogenase flavoprotein-like, C-terminal domain"/>
    <property type="match status" value="1"/>
</dbReference>
<dbReference type="GO" id="GO:0009055">
    <property type="term" value="F:electron transfer activity"/>
    <property type="evidence" value="ECO:0007669"/>
    <property type="project" value="TreeGrafter"/>
</dbReference>
<feature type="region of interest" description="Disordered" evidence="21">
    <location>
        <begin position="881"/>
        <end position="925"/>
    </location>
</feature>
<feature type="modified residue" description="Tele-8alpha-FAD histidine" evidence="19">
    <location>
        <position position="1039"/>
    </location>
</feature>
<comment type="caution">
    <text evidence="23">The sequence shown here is derived from an EMBL/GenBank/DDBJ whole genome shotgun (WGS) entry which is preliminary data.</text>
</comment>
<dbReference type="GO" id="GO:0035091">
    <property type="term" value="F:phosphatidylinositol binding"/>
    <property type="evidence" value="ECO:0007669"/>
    <property type="project" value="InterPro"/>
</dbReference>
<evidence type="ECO:0000256" key="20">
    <source>
        <dbReference type="RuleBase" id="RU362051"/>
    </source>
</evidence>
<keyword evidence="8 18" id="KW-0274">FAD</keyword>
<evidence type="ECO:0000256" key="21">
    <source>
        <dbReference type="SAM" id="MobiDB-lite"/>
    </source>
</evidence>
<evidence type="ECO:0000256" key="2">
    <source>
        <dbReference type="ARBA" id="ARBA00004788"/>
    </source>
</evidence>
<feature type="binding site" evidence="17">
    <location>
        <position position="1248"/>
    </location>
    <ligand>
        <name>substrate</name>
    </ligand>
</feature>
<dbReference type="InterPro" id="IPR011281">
    <property type="entry name" value="Succ_DH_flav_su_fwd"/>
</dbReference>
<dbReference type="NCBIfam" id="TIGR01816">
    <property type="entry name" value="sdhA_forward"/>
    <property type="match status" value="1"/>
</dbReference>
<comment type="similarity">
    <text evidence="3 20">Belongs to the FAD-dependent oxidoreductase 2 family. FRD/SDH subfamily.</text>
</comment>
<keyword evidence="12" id="KW-0496">Mitochondrion</keyword>
<dbReference type="Pfam" id="PF00890">
    <property type="entry name" value="FAD_binding_2"/>
    <property type="match status" value="1"/>
</dbReference>
<evidence type="ECO:0000256" key="6">
    <source>
        <dbReference type="ARBA" id="ARBA00022630"/>
    </source>
</evidence>
<comment type="catalytic activity">
    <reaction evidence="14 20">
        <text>a quinone + succinate = fumarate + a quinol</text>
        <dbReference type="Rhea" id="RHEA:40523"/>
        <dbReference type="ChEBI" id="CHEBI:24646"/>
        <dbReference type="ChEBI" id="CHEBI:29806"/>
        <dbReference type="ChEBI" id="CHEBI:30031"/>
        <dbReference type="ChEBI" id="CHEBI:132124"/>
        <dbReference type="EC" id="1.3.5.1"/>
    </reaction>
</comment>
<dbReference type="Proteomes" id="UP001286456">
    <property type="component" value="Unassembled WGS sequence"/>
</dbReference>
<keyword evidence="9 20" id="KW-0809">Transit peptide</keyword>
<dbReference type="PROSITE" id="PS50195">
    <property type="entry name" value="PX"/>
    <property type="match status" value="1"/>
</dbReference>
<feature type="compositionally biased region" description="Low complexity" evidence="21">
    <location>
        <begin position="338"/>
        <end position="349"/>
    </location>
</feature>
<evidence type="ECO:0000256" key="14">
    <source>
        <dbReference type="ARBA" id="ARBA00049220"/>
    </source>
</evidence>
<organism evidence="23 24">
    <name type="scientific">Cercophora scortea</name>
    <dbReference type="NCBI Taxonomy" id="314031"/>
    <lineage>
        <taxon>Eukaryota</taxon>
        <taxon>Fungi</taxon>
        <taxon>Dikarya</taxon>
        <taxon>Ascomycota</taxon>
        <taxon>Pezizomycotina</taxon>
        <taxon>Sordariomycetes</taxon>
        <taxon>Sordariomycetidae</taxon>
        <taxon>Sordariales</taxon>
        <taxon>Lasiosphaeriaceae</taxon>
        <taxon>Cercophora</taxon>
    </lineage>
</organism>
<dbReference type="FunFam" id="4.10.80.40:FF:000002">
    <property type="entry name" value="Succinate dehydrogenase [ubiquinone] flavoprotein subunit, mitochondrial"/>
    <property type="match status" value="1"/>
</dbReference>
<dbReference type="Gene3D" id="3.30.1520.10">
    <property type="entry name" value="Phox-like domain"/>
    <property type="match status" value="1"/>
</dbReference>
<evidence type="ECO:0000259" key="22">
    <source>
        <dbReference type="PROSITE" id="PS50195"/>
    </source>
</evidence>
<dbReference type="InterPro" id="IPR024554">
    <property type="entry name" value="LEC1-like_C"/>
</dbReference>
<accession>A0AAE0J589</accession>
<gene>
    <name evidence="23" type="ORF">B0T19DRAFT_437514</name>
</gene>
<comment type="function">
    <text evidence="15 20">Flavoprotein (FP) subunit of succinate dehydrogenase (SDH) that is involved in complex II of the mitochondrial electron transport chain and is responsible for transferring electrons from succinate to ubiquinone (coenzyme Q).</text>
</comment>
<evidence type="ECO:0000256" key="5">
    <source>
        <dbReference type="ARBA" id="ARBA00022532"/>
    </source>
</evidence>
<evidence type="ECO:0000256" key="16">
    <source>
        <dbReference type="PIRSR" id="PIRSR611281-1"/>
    </source>
</evidence>
<comment type="pathway">
    <text evidence="2 20">Carbohydrate metabolism; tricarboxylic acid cycle; fumarate from succinate (eukaryal route): step 1/1.</text>
</comment>
<feature type="compositionally biased region" description="Basic and acidic residues" evidence="21">
    <location>
        <begin position="913"/>
        <end position="925"/>
    </location>
</feature>
<evidence type="ECO:0000256" key="8">
    <source>
        <dbReference type="ARBA" id="ARBA00022827"/>
    </source>
</evidence>
<dbReference type="EC" id="1.3.5.1" evidence="20"/>
<keyword evidence="11 20" id="KW-0560">Oxidoreductase</keyword>
<dbReference type="InterPro" id="IPR027477">
    <property type="entry name" value="Succ_DH/fumarate_Rdtase_cat_sf"/>
</dbReference>
<dbReference type="InterPro" id="IPR036871">
    <property type="entry name" value="PX_dom_sf"/>
</dbReference>
<feature type="compositionally biased region" description="Low complexity" evidence="21">
    <location>
        <begin position="302"/>
        <end position="318"/>
    </location>
</feature>
<dbReference type="SUPFAM" id="SSF64268">
    <property type="entry name" value="PX domain"/>
    <property type="match status" value="1"/>
</dbReference>
<evidence type="ECO:0000256" key="17">
    <source>
        <dbReference type="PIRSR" id="PIRSR611281-2"/>
    </source>
</evidence>
<evidence type="ECO:0000256" key="15">
    <source>
        <dbReference type="ARBA" id="ARBA00059077"/>
    </source>
</evidence>
<dbReference type="SUPFAM" id="SSF56425">
    <property type="entry name" value="Succinate dehydrogenase/fumarate reductase flavoprotein, catalytic domain"/>
    <property type="match status" value="1"/>
</dbReference>
<dbReference type="InterPro" id="IPR030664">
    <property type="entry name" value="SdhA/FrdA/AprA"/>
</dbReference>
<evidence type="ECO:0000256" key="1">
    <source>
        <dbReference type="ARBA" id="ARBA00004443"/>
    </source>
</evidence>
<evidence type="ECO:0000256" key="7">
    <source>
        <dbReference type="ARBA" id="ARBA00022792"/>
    </source>
</evidence>
<keyword evidence="7" id="KW-0999">Mitochondrion inner membrane</keyword>
<evidence type="ECO:0000256" key="9">
    <source>
        <dbReference type="ARBA" id="ARBA00022946"/>
    </source>
</evidence>
<feature type="binding site" evidence="17">
    <location>
        <position position="1236"/>
    </location>
    <ligand>
        <name>substrate</name>
    </ligand>
</feature>
<dbReference type="PROSITE" id="PS00504">
    <property type="entry name" value="FRD_SDH_FAD_BINDING"/>
    <property type="match status" value="1"/>
</dbReference>
<feature type="binding site" evidence="18">
    <location>
        <begin position="1031"/>
        <end position="1046"/>
    </location>
    <ligand>
        <name>FAD</name>
        <dbReference type="ChEBI" id="CHEBI:57692"/>
    </ligand>
</feature>
<feature type="binding site" evidence="18">
    <location>
        <position position="1215"/>
    </location>
    <ligand>
        <name>FAD</name>
        <dbReference type="ChEBI" id="CHEBI:57692"/>
    </ligand>
</feature>
<evidence type="ECO:0000256" key="3">
    <source>
        <dbReference type="ARBA" id="ARBA00008040"/>
    </source>
</evidence>
<feature type="binding site" evidence="17">
    <location>
        <position position="1392"/>
    </location>
    <ligand>
        <name>substrate</name>
    </ligand>
</feature>
<feature type="binding site" evidence="18">
    <location>
        <begin position="1008"/>
        <end position="1013"/>
    </location>
    <ligand>
        <name>FAD</name>
        <dbReference type="ChEBI" id="CHEBI:57692"/>
    </ligand>
</feature>
<dbReference type="Gene3D" id="3.90.700.10">
    <property type="entry name" value="Succinate dehydrogenase/fumarate reductase flavoprotein, catalytic domain"/>
    <property type="match status" value="1"/>
</dbReference>
<keyword evidence="5 20" id="KW-0816">Tricarboxylic acid cycle</keyword>
<dbReference type="GO" id="GO:0006121">
    <property type="term" value="P:mitochondrial electron transport, succinate to ubiquinone"/>
    <property type="evidence" value="ECO:0007669"/>
    <property type="project" value="TreeGrafter"/>
</dbReference>
<feature type="compositionally biased region" description="Low complexity" evidence="21">
    <location>
        <begin position="29"/>
        <end position="43"/>
    </location>
</feature>
<dbReference type="InterPro" id="IPR014006">
    <property type="entry name" value="Succ_Dhase_FrdA_Gneg"/>
</dbReference>
<evidence type="ECO:0000256" key="13">
    <source>
        <dbReference type="ARBA" id="ARBA00023136"/>
    </source>
</evidence>
<dbReference type="FunFam" id="3.90.700.10:FF:000001">
    <property type="entry name" value="Mitochondrial succinate dehydrogenase flavoprotein subunit"/>
    <property type="match status" value="1"/>
</dbReference>
<comment type="subcellular location">
    <subcellularLocation>
        <location evidence="1 20">Mitochondrion inner membrane</location>
        <topology evidence="1 20">Peripheral membrane protein</topology>
        <orientation evidence="1 20">Matrix side</orientation>
    </subcellularLocation>
</comment>
<dbReference type="GO" id="GO:0005743">
    <property type="term" value="C:mitochondrial inner membrane"/>
    <property type="evidence" value="ECO:0007669"/>
    <property type="project" value="UniProtKB-SubCell"/>
</dbReference>
<evidence type="ECO:0000256" key="11">
    <source>
        <dbReference type="ARBA" id="ARBA00023002"/>
    </source>
</evidence>